<dbReference type="Proteomes" id="UP000003295">
    <property type="component" value="Unassembled WGS sequence"/>
</dbReference>
<organism evidence="1 2">
    <name type="scientific">Collinsella intestinalis DSM 13280</name>
    <dbReference type="NCBI Taxonomy" id="521003"/>
    <lineage>
        <taxon>Bacteria</taxon>
        <taxon>Bacillati</taxon>
        <taxon>Actinomycetota</taxon>
        <taxon>Coriobacteriia</taxon>
        <taxon>Coriobacteriales</taxon>
        <taxon>Coriobacteriaceae</taxon>
        <taxon>Collinsella</taxon>
    </lineage>
</organism>
<comment type="caution">
    <text evidence="1">The sequence shown here is derived from an EMBL/GenBank/DDBJ whole genome shotgun (WGS) entry which is preliminary data.</text>
</comment>
<sequence>MKGAVMAKTVATKNNADNVSSSKGVKGGYIFSAPVGTELPKDIKTPLNVAFKVLGYISSDGYKETIDSDSEDILDMNGELLDSPKTSRVESGQVTFAEIKAETLKIQYGEKNVTDENGIITVHHNGDSETIRSYVLELVLKNGRRWRKVIPKGKSDELDELNLAIGELCARPITIKYLSDESGDTCVDFIESTETEAM</sequence>
<evidence type="ECO:0000313" key="1">
    <source>
        <dbReference type="EMBL" id="EEP44850.1"/>
    </source>
</evidence>
<protein>
    <submittedName>
        <fullName evidence="1">Prophage LambdaSa1, structural protein</fullName>
    </submittedName>
</protein>
<dbReference type="STRING" id="521003.COLINT_02349"/>
<name>C4F8H8_9ACTN</name>
<proteinExistence type="predicted"/>
<dbReference type="HOGENOM" id="CLU_102082_0_0_11"/>
<dbReference type="InterPro" id="IPR058154">
    <property type="entry name" value="Bxb1_TTP-like"/>
</dbReference>
<evidence type="ECO:0000313" key="2">
    <source>
        <dbReference type="Proteomes" id="UP000003295"/>
    </source>
</evidence>
<dbReference type="EMBL" id="ABXH02000005">
    <property type="protein sequence ID" value="EEP44850.1"/>
    <property type="molecule type" value="Genomic_DNA"/>
</dbReference>
<gene>
    <name evidence="1" type="ORF">COLINT_02349</name>
</gene>
<accession>C4F8H8</accession>
<dbReference type="eggNOG" id="COG5492">
    <property type="taxonomic scope" value="Bacteria"/>
</dbReference>
<reference evidence="1 2" key="1">
    <citation type="submission" date="2009-04" db="EMBL/GenBank/DDBJ databases">
        <authorList>
            <person name="Weinstock G."/>
            <person name="Sodergren E."/>
            <person name="Clifton S."/>
            <person name="Fulton L."/>
            <person name="Fulton B."/>
            <person name="Courtney L."/>
            <person name="Fronick C."/>
            <person name="Harrison M."/>
            <person name="Strong C."/>
            <person name="Farmer C."/>
            <person name="Delahaunty K."/>
            <person name="Markovic C."/>
            <person name="Hall O."/>
            <person name="Minx P."/>
            <person name="Tomlinson C."/>
            <person name="Mitreva M."/>
            <person name="Nelson J."/>
            <person name="Hou S."/>
            <person name="Wollam A."/>
            <person name="Pepin K.H."/>
            <person name="Johnson M."/>
            <person name="Bhonagiri V."/>
            <person name="Nash W.E."/>
            <person name="Warren W."/>
            <person name="Chinwalla A."/>
            <person name="Mardis E.R."/>
            <person name="Wilson R.K."/>
        </authorList>
    </citation>
    <scope>NUCLEOTIDE SEQUENCE [LARGE SCALE GENOMIC DNA]</scope>
    <source>
        <strain evidence="1 2">DSM 13280</strain>
    </source>
</reference>
<dbReference type="Pfam" id="PF25681">
    <property type="entry name" value="Phage_TTP_17"/>
    <property type="match status" value="1"/>
</dbReference>
<dbReference type="AlphaFoldDB" id="C4F8H8"/>